<comment type="caution">
    <text evidence="1">The sequence shown here is derived from an EMBL/GenBank/DDBJ whole genome shotgun (WGS) entry which is preliminary data.</text>
</comment>
<gene>
    <name evidence="1" type="ORF">KQI68_06680</name>
</gene>
<dbReference type="RefSeq" id="WP_216549354.1">
    <property type="nucleotide sequence ID" value="NZ_JAHLQO010000004.1"/>
</dbReference>
<name>A0ABS6FJA9_9FIRM</name>
<reference evidence="1 2" key="1">
    <citation type="submission" date="2021-06" db="EMBL/GenBank/DDBJ databases">
        <authorList>
            <person name="Sun Q."/>
            <person name="Li D."/>
        </authorList>
    </citation>
    <scope>NUCLEOTIDE SEQUENCE [LARGE SCALE GENOMIC DNA]</scope>
    <source>
        <strain evidence="1 2">MSJ-1</strain>
    </source>
</reference>
<dbReference type="EMBL" id="JAHLQO010000004">
    <property type="protein sequence ID" value="MBU5669523.1"/>
    <property type="molecule type" value="Genomic_DNA"/>
</dbReference>
<keyword evidence="2" id="KW-1185">Reference proteome</keyword>
<accession>A0ABS6FJA9</accession>
<protein>
    <submittedName>
        <fullName evidence="1">Uncharacterized protein</fullName>
    </submittedName>
</protein>
<organism evidence="1 2">
    <name type="scientific">Peptoniphilus ovalis</name>
    <dbReference type="NCBI Taxonomy" id="2841503"/>
    <lineage>
        <taxon>Bacteria</taxon>
        <taxon>Bacillati</taxon>
        <taxon>Bacillota</taxon>
        <taxon>Tissierellia</taxon>
        <taxon>Tissierellales</taxon>
        <taxon>Peptoniphilaceae</taxon>
        <taxon>Peptoniphilus</taxon>
    </lineage>
</organism>
<sequence>MNNIYEFIERCLKYLKNPENEERTIEILEGLNTDLILDGVEPPIRVAQELEEIGETDIMETFIYPIIADLDTKN</sequence>
<evidence type="ECO:0000313" key="1">
    <source>
        <dbReference type="EMBL" id="MBU5669523.1"/>
    </source>
</evidence>
<proteinExistence type="predicted"/>
<dbReference type="Proteomes" id="UP000783742">
    <property type="component" value="Unassembled WGS sequence"/>
</dbReference>
<evidence type="ECO:0000313" key="2">
    <source>
        <dbReference type="Proteomes" id="UP000783742"/>
    </source>
</evidence>